<dbReference type="CDD" id="cd07377">
    <property type="entry name" value="WHTH_GntR"/>
    <property type="match status" value="1"/>
</dbReference>
<dbReference type="RefSeq" id="WP_189421092.1">
    <property type="nucleotide sequence ID" value="NZ_BMYZ01000004.1"/>
</dbReference>
<evidence type="ECO:0000259" key="4">
    <source>
        <dbReference type="PROSITE" id="PS50949"/>
    </source>
</evidence>
<accession>A0ABQ3BAA7</accession>
<dbReference type="PANTHER" id="PTHR38445">
    <property type="entry name" value="HTH-TYPE TRANSCRIPTIONAL REPRESSOR YTRA"/>
    <property type="match status" value="1"/>
</dbReference>
<sequence>MFILNPQSGIPIYRQLIDQVRRMIAGGQLKAGDDLPSVRELALEHAVNPMTISKAYSMLEVEGLLVRQRGKPMQVAAENPLTTTKESRLAHLRPQLDSLVIAAKQLEISDDALIKELKKILNELQS</sequence>
<dbReference type="Proteomes" id="UP000619761">
    <property type="component" value="Unassembled WGS sequence"/>
</dbReference>
<protein>
    <submittedName>
        <fullName evidence="5">GntR family transcriptional regulator</fullName>
    </submittedName>
</protein>
<evidence type="ECO:0000313" key="5">
    <source>
        <dbReference type="EMBL" id="GGY87199.1"/>
    </source>
</evidence>
<keyword evidence="1" id="KW-0805">Transcription regulation</keyword>
<dbReference type="InterPro" id="IPR036390">
    <property type="entry name" value="WH_DNA-bd_sf"/>
</dbReference>
<evidence type="ECO:0000256" key="1">
    <source>
        <dbReference type="ARBA" id="ARBA00023015"/>
    </source>
</evidence>
<dbReference type="PROSITE" id="PS50949">
    <property type="entry name" value="HTH_GNTR"/>
    <property type="match status" value="1"/>
</dbReference>
<keyword evidence="2" id="KW-0238">DNA-binding</keyword>
<keyword evidence="3" id="KW-0804">Transcription</keyword>
<evidence type="ECO:0000256" key="2">
    <source>
        <dbReference type="ARBA" id="ARBA00023125"/>
    </source>
</evidence>
<evidence type="ECO:0000313" key="6">
    <source>
        <dbReference type="Proteomes" id="UP000619761"/>
    </source>
</evidence>
<organism evidence="5 6">
    <name type="scientific">Cellvibrio zantedeschiae</name>
    <dbReference type="NCBI Taxonomy" id="1237077"/>
    <lineage>
        <taxon>Bacteria</taxon>
        <taxon>Pseudomonadati</taxon>
        <taxon>Pseudomonadota</taxon>
        <taxon>Gammaproteobacteria</taxon>
        <taxon>Cellvibrionales</taxon>
        <taxon>Cellvibrionaceae</taxon>
        <taxon>Cellvibrio</taxon>
    </lineage>
</organism>
<keyword evidence="6" id="KW-1185">Reference proteome</keyword>
<reference evidence="6" key="1">
    <citation type="journal article" date="2019" name="Int. J. Syst. Evol. Microbiol.">
        <title>The Global Catalogue of Microorganisms (GCM) 10K type strain sequencing project: providing services to taxonomists for standard genome sequencing and annotation.</title>
        <authorList>
            <consortium name="The Broad Institute Genomics Platform"/>
            <consortium name="The Broad Institute Genome Sequencing Center for Infectious Disease"/>
            <person name="Wu L."/>
            <person name="Ma J."/>
        </authorList>
    </citation>
    <scope>NUCLEOTIDE SEQUENCE [LARGE SCALE GENOMIC DNA]</scope>
    <source>
        <strain evidence="6">KCTC 32239</strain>
    </source>
</reference>
<evidence type="ECO:0000256" key="3">
    <source>
        <dbReference type="ARBA" id="ARBA00023163"/>
    </source>
</evidence>
<gene>
    <name evidence="5" type="ORF">GCM10011613_35490</name>
</gene>
<dbReference type="SMART" id="SM00345">
    <property type="entry name" value="HTH_GNTR"/>
    <property type="match status" value="1"/>
</dbReference>
<dbReference type="PANTHER" id="PTHR38445:SF7">
    <property type="entry name" value="GNTR-FAMILY TRANSCRIPTIONAL REGULATOR"/>
    <property type="match status" value="1"/>
</dbReference>
<dbReference type="InterPro" id="IPR036388">
    <property type="entry name" value="WH-like_DNA-bd_sf"/>
</dbReference>
<dbReference type="EMBL" id="BMYZ01000004">
    <property type="protein sequence ID" value="GGY87199.1"/>
    <property type="molecule type" value="Genomic_DNA"/>
</dbReference>
<proteinExistence type="predicted"/>
<dbReference type="Gene3D" id="1.10.10.10">
    <property type="entry name" value="Winged helix-like DNA-binding domain superfamily/Winged helix DNA-binding domain"/>
    <property type="match status" value="1"/>
</dbReference>
<dbReference type="Pfam" id="PF00392">
    <property type="entry name" value="GntR"/>
    <property type="match status" value="1"/>
</dbReference>
<feature type="domain" description="HTH gntR-type" evidence="4">
    <location>
        <begin position="10"/>
        <end position="78"/>
    </location>
</feature>
<comment type="caution">
    <text evidence="5">The sequence shown here is derived from an EMBL/GenBank/DDBJ whole genome shotgun (WGS) entry which is preliminary data.</text>
</comment>
<dbReference type="SUPFAM" id="SSF46785">
    <property type="entry name" value="Winged helix' DNA-binding domain"/>
    <property type="match status" value="1"/>
</dbReference>
<name>A0ABQ3BAA7_9GAMM</name>
<dbReference type="InterPro" id="IPR000524">
    <property type="entry name" value="Tscrpt_reg_HTH_GntR"/>
</dbReference>